<dbReference type="InterPro" id="IPR004564">
    <property type="entry name" value="OM_lipoprot_carrier_LolA-like"/>
</dbReference>
<dbReference type="InterPro" id="IPR029046">
    <property type="entry name" value="LolA/LolB/LppX"/>
</dbReference>
<dbReference type="Pfam" id="PF03548">
    <property type="entry name" value="LolA"/>
    <property type="match status" value="1"/>
</dbReference>
<dbReference type="CDD" id="cd16325">
    <property type="entry name" value="LolA"/>
    <property type="match status" value="1"/>
</dbReference>
<sequence>MGRQMVFALALFWCVLSVKVVWALNAQEIAARIQQYYEDTRSFAGEFEQEVHWRRGAEVRLSKGKVYFQRPGLMRWEYSWPEKLLIVVDQLNVYVYSPEEKQVMIFPTGRALSPKVTLGFMTGKGNLLKDFVIVSCEKWPSGLVALTLTPRETNPQVARLTLVADPRTGEIKEIWFWDQLGNLTKIRFLNLKRNITLSPELFRFVPPQGTEIIKER</sequence>
<dbReference type="AlphaFoldDB" id="A0A7V5U1Q8"/>
<dbReference type="Gene3D" id="2.50.20.10">
    <property type="entry name" value="Lipoprotein localisation LolA/LolB/LppX"/>
    <property type="match status" value="1"/>
</dbReference>
<protein>
    <submittedName>
        <fullName evidence="2">Outer membrane lipoprotein carrier protein LolA</fullName>
    </submittedName>
</protein>
<evidence type="ECO:0000256" key="1">
    <source>
        <dbReference type="ARBA" id="ARBA00022729"/>
    </source>
</evidence>
<evidence type="ECO:0000313" key="2">
    <source>
        <dbReference type="EMBL" id="HHI96330.1"/>
    </source>
</evidence>
<keyword evidence="1" id="KW-0732">Signal</keyword>
<organism evidence="2">
    <name type="scientific">Thermodesulfatator atlanticus</name>
    <dbReference type="NCBI Taxonomy" id="501497"/>
    <lineage>
        <taxon>Bacteria</taxon>
        <taxon>Pseudomonadati</taxon>
        <taxon>Thermodesulfobacteriota</taxon>
        <taxon>Thermodesulfobacteria</taxon>
        <taxon>Thermodesulfobacteriales</taxon>
        <taxon>Thermodesulfatatoraceae</taxon>
        <taxon>Thermodesulfatator</taxon>
    </lineage>
</organism>
<keyword evidence="2" id="KW-0449">Lipoprotein</keyword>
<dbReference type="Proteomes" id="UP000886101">
    <property type="component" value="Unassembled WGS sequence"/>
</dbReference>
<comment type="caution">
    <text evidence="2">The sequence shown here is derived from an EMBL/GenBank/DDBJ whole genome shotgun (WGS) entry which is preliminary data.</text>
</comment>
<gene>
    <name evidence="2" type="ORF">ENJ96_00575</name>
</gene>
<name>A0A7V5U1Q8_9BACT</name>
<proteinExistence type="predicted"/>
<dbReference type="SUPFAM" id="SSF89392">
    <property type="entry name" value="Prokaryotic lipoproteins and lipoprotein localization factors"/>
    <property type="match status" value="1"/>
</dbReference>
<reference evidence="2" key="1">
    <citation type="journal article" date="2020" name="mSystems">
        <title>Genome- and Community-Level Interaction Insights into Carbon Utilization and Element Cycling Functions of Hydrothermarchaeota in Hydrothermal Sediment.</title>
        <authorList>
            <person name="Zhou Z."/>
            <person name="Liu Y."/>
            <person name="Xu W."/>
            <person name="Pan J."/>
            <person name="Luo Z.H."/>
            <person name="Li M."/>
        </authorList>
    </citation>
    <scope>NUCLEOTIDE SEQUENCE [LARGE SCALE GENOMIC DNA]</scope>
    <source>
        <strain evidence="2">HyVt-533</strain>
    </source>
</reference>
<dbReference type="PANTHER" id="PTHR35869">
    <property type="entry name" value="OUTER-MEMBRANE LIPOPROTEIN CARRIER PROTEIN"/>
    <property type="match status" value="1"/>
</dbReference>
<dbReference type="PANTHER" id="PTHR35869:SF1">
    <property type="entry name" value="OUTER-MEMBRANE LIPOPROTEIN CARRIER PROTEIN"/>
    <property type="match status" value="1"/>
</dbReference>
<dbReference type="EMBL" id="DROK01000018">
    <property type="protein sequence ID" value="HHI96330.1"/>
    <property type="molecule type" value="Genomic_DNA"/>
</dbReference>
<accession>A0A7V5U1Q8</accession>